<name>A0A8I3W431_CALJA</name>
<proteinExistence type="predicted"/>
<dbReference type="GeneTree" id="ENSGT01010000223043"/>
<organism evidence="1 2">
    <name type="scientific">Callithrix jacchus</name>
    <name type="common">White-tufted-ear marmoset</name>
    <name type="synonym">Simia Jacchus</name>
    <dbReference type="NCBI Taxonomy" id="9483"/>
    <lineage>
        <taxon>Eukaryota</taxon>
        <taxon>Metazoa</taxon>
        <taxon>Chordata</taxon>
        <taxon>Craniata</taxon>
        <taxon>Vertebrata</taxon>
        <taxon>Euteleostomi</taxon>
        <taxon>Mammalia</taxon>
        <taxon>Eutheria</taxon>
        <taxon>Euarchontoglires</taxon>
        <taxon>Primates</taxon>
        <taxon>Haplorrhini</taxon>
        <taxon>Platyrrhini</taxon>
        <taxon>Cebidae</taxon>
        <taxon>Callitrichinae</taxon>
        <taxon>Callithrix</taxon>
        <taxon>Callithrix</taxon>
    </lineage>
</organism>
<accession>A0A8I3W431</accession>
<dbReference type="PANTHER" id="PTHR12138">
    <property type="entry name" value="PRIMATE-EXPANDED PROTEIN FAMILY"/>
    <property type="match status" value="1"/>
</dbReference>
<evidence type="ECO:0000313" key="1">
    <source>
        <dbReference type="Ensembl" id="ENSCJAP00000082985.1"/>
    </source>
</evidence>
<reference evidence="1 2" key="1">
    <citation type="submission" date="2009-03" db="EMBL/GenBank/DDBJ databases">
        <authorList>
            <person name="Warren W."/>
            <person name="Ye L."/>
            <person name="Minx P."/>
            <person name="Worley K."/>
            <person name="Gibbs R."/>
            <person name="Wilson R.K."/>
        </authorList>
    </citation>
    <scope>NUCLEOTIDE SEQUENCE [LARGE SCALE GENOMIC DNA]</scope>
</reference>
<sequence length="148" mass="16553">MDVFITSQTHCTLEPSIINQSLSHCPCRLTSAFKLDVLQALTLLKRIYPELEESKFWTKSRPLSLTLSSSLEYNGMISAHCNVRLLGTSDSPASAFQVAGITDVHHQDRLIFCIFSTDRVSPRLPGWSQTPDLRICPLWPPKVLGLQA</sequence>
<evidence type="ECO:0000313" key="2">
    <source>
        <dbReference type="Proteomes" id="UP000008225"/>
    </source>
</evidence>
<dbReference type="PANTHER" id="PTHR12138:SF162">
    <property type="entry name" value="CHROMOSOME UNDETERMINED SCAFFOLD_275, WHOLE GENOME SHOTGUN SEQUENCE"/>
    <property type="match status" value="1"/>
</dbReference>
<dbReference type="AlphaFoldDB" id="A0A8I3W431"/>
<protein>
    <submittedName>
        <fullName evidence="1">Uncharacterized protein</fullName>
    </submittedName>
</protein>
<reference evidence="1" key="3">
    <citation type="submission" date="2025-09" db="UniProtKB">
        <authorList>
            <consortium name="Ensembl"/>
        </authorList>
    </citation>
    <scope>IDENTIFICATION</scope>
</reference>
<keyword evidence="2" id="KW-1185">Reference proteome</keyword>
<reference evidence="1" key="2">
    <citation type="submission" date="2025-08" db="UniProtKB">
        <authorList>
            <consortium name="Ensembl"/>
        </authorList>
    </citation>
    <scope>IDENTIFICATION</scope>
</reference>
<dbReference type="Proteomes" id="UP000008225">
    <property type="component" value="Chromosome 10"/>
</dbReference>
<dbReference type="Ensembl" id="ENSCJAT00000138020.1">
    <property type="protein sequence ID" value="ENSCJAP00000082985.1"/>
    <property type="gene ID" value="ENSCJAG00000086912.1"/>
</dbReference>